<evidence type="ECO:0000313" key="3">
    <source>
        <dbReference type="Proteomes" id="UP000033647"/>
    </source>
</evidence>
<sequence length="261" mass="28439">MACRRLKIAALGSSFAAGPGIDPIIEPNARRSGQNYPSQLATLLDADLVDLTVSGATLLNVLNERQETLGKTFDPQLESLPKDADIVTLTGGGNDLGYSGGMMCDAYRNSPEGPTKDMLADFFTLPLPPRLSVEKLTQRFLDVIDKIQERAPSAKIYLVDYVAVFGDATQPETDTPLPAERILHYRGQAAILAKAYRNAAESREGVVLLEMSKLSVGHEVGSKQPWVTGFELEMFVEGMVPYHPKLEAHVAAAAELQRRIK</sequence>
<dbReference type="GO" id="GO:0016788">
    <property type="term" value="F:hydrolase activity, acting on ester bonds"/>
    <property type="evidence" value="ECO:0007669"/>
    <property type="project" value="InterPro"/>
</dbReference>
<dbReference type="GO" id="GO:0006629">
    <property type="term" value="P:lipid metabolic process"/>
    <property type="evidence" value="ECO:0007669"/>
    <property type="project" value="TreeGrafter"/>
</dbReference>
<dbReference type="Pfam" id="PF13472">
    <property type="entry name" value="Lipase_GDSL_2"/>
    <property type="match status" value="1"/>
</dbReference>
<evidence type="ECO:0000259" key="1">
    <source>
        <dbReference type="Pfam" id="PF13472"/>
    </source>
</evidence>
<dbReference type="SUPFAM" id="SSF52266">
    <property type="entry name" value="SGNH hydrolase"/>
    <property type="match status" value="1"/>
</dbReference>
<dbReference type="PANTHER" id="PTHR37981">
    <property type="entry name" value="LIPASE 2"/>
    <property type="match status" value="1"/>
</dbReference>
<dbReference type="InterPro" id="IPR037460">
    <property type="entry name" value="SEST-like"/>
</dbReference>
<dbReference type="Proteomes" id="UP000033647">
    <property type="component" value="Unassembled WGS sequence"/>
</dbReference>
<dbReference type="Gene3D" id="3.40.50.1110">
    <property type="entry name" value="SGNH hydrolase"/>
    <property type="match status" value="1"/>
</dbReference>
<feature type="domain" description="SGNH hydrolase-type esterase" evidence="1">
    <location>
        <begin position="10"/>
        <end position="226"/>
    </location>
</feature>
<comment type="caution">
    <text evidence="2">The sequence shown here is derived from an EMBL/GenBank/DDBJ whole genome shotgun (WGS) entry which is preliminary data.</text>
</comment>
<gene>
    <name evidence="2" type="ORF">TI39_contig374g00018</name>
</gene>
<proteinExistence type="predicted"/>
<dbReference type="CDD" id="cd01823">
    <property type="entry name" value="SEST_like"/>
    <property type="match status" value="1"/>
</dbReference>
<name>A0A0F4GNV5_9PEZI</name>
<reference evidence="2 3" key="1">
    <citation type="submission" date="2015-03" db="EMBL/GenBank/DDBJ databases">
        <title>RNA-seq based gene annotation and comparative genomics of four Zymoseptoria species reveal species-specific pathogenicity related genes and transposable element activity.</title>
        <authorList>
            <person name="Grandaubert J."/>
            <person name="Bhattacharyya A."/>
            <person name="Stukenbrock E.H."/>
        </authorList>
    </citation>
    <scope>NUCLEOTIDE SEQUENCE [LARGE SCALE GENOMIC DNA]</scope>
    <source>
        <strain evidence="2 3">Zb18110</strain>
    </source>
</reference>
<organism evidence="2 3">
    <name type="scientific">Zymoseptoria brevis</name>
    <dbReference type="NCBI Taxonomy" id="1047168"/>
    <lineage>
        <taxon>Eukaryota</taxon>
        <taxon>Fungi</taxon>
        <taxon>Dikarya</taxon>
        <taxon>Ascomycota</taxon>
        <taxon>Pezizomycotina</taxon>
        <taxon>Dothideomycetes</taxon>
        <taxon>Dothideomycetidae</taxon>
        <taxon>Mycosphaerellales</taxon>
        <taxon>Mycosphaerellaceae</taxon>
        <taxon>Zymoseptoria</taxon>
    </lineage>
</organism>
<dbReference type="EMBL" id="LAFY01000366">
    <property type="protein sequence ID" value="KJX99081.1"/>
    <property type="molecule type" value="Genomic_DNA"/>
</dbReference>
<dbReference type="AlphaFoldDB" id="A0A0F4GNV5"/>
<protein>
    <submittedName>
        <fullName evidence="2">Esterase like protein</fullName>
    </submittedName>
</protein>
<dbReference type="PANTHER" id="PTHR37981:SF1">
    <property type="entry name" value="SGNH HYDROLASE-TYPE ESTERASE DOMAIN-CONTAINING PROTEIN"/>
    <property type="match status" value="1"/>
</dbReference>
<evidence type="ECO:0000313" key="2">
    <source>
        <dbReference type="EMBL" id="KJX99081.1"/>
    </source>
</evidence>
<dbReference type="OrthoDB" id="21678at2759"/>
<dbReference type="InterPro" id="IPR013830">
    <property type="entry name" value="SGNH_hydro"/>
</dbReference>
<keyword evidence="3" id="KW-1185">Reference proteome</keyword>
<accession>A0A0F4GNV5</accession>
<dbReference type="InterPro" id="IPR036514">
    <property type="entry name" value="SGNH_hydro_sf"/>
</dbReference>